<organism evidence="3 4">
    <name type="scientific">Pomacea canaliculata</name>
    <name type="common">Golden apple snail</name>
    <dbReference type="NCBI Taxonomy" id="400727"/>
    <lineage>
        <taxon>Eukaryota</taxon>
        <taxon>Metazoa</taxon>
        <taxon>Spiralia</taxon>
        <taxon>Lophotrochozoa</taxon>
        <taxon>Mollusca</taxon>
        <taxon>Gastropoda</taxon>
        <taxon>Caenogastropoda</taxon>
        <taxon>Architaenioglossa</taxon>
        <taxon>Ampullarioidea</taxon>
        <taxon>Ampullariidae</taxon>
        <taxon>Pomacea</taxon>
    </lineage>
</organism>
<dbReference type="AlphaFoldDB" id="A0A2T7NFK2"/>
<evidence type="ECO:0000313" key="4">
    <source>
        <dbReference type="Proteomes" id="UP000245119"/>
    </source>
</evidence>
<dbReference type="EMBL" id="PZQS01000013">
    <property type="protein sequence ID" value="PVD19936.1"/>
    <property type="molecule type" value="Genomic_DNA"/>
</dbReference>
<proteinExistence type="predicted"/>
<feature type="compositionally biased region" description="Basic and acidic residues" evidence="1">
    <location>
        <begin position="89"/>
        <end position="116"/>
    </location>
</feature>
<protein>
    <recommendedName>
        <fullName evidence="2">Integrase zinc-binding domain-containing protein</fullName>
    </recommendedName>
</protein>
<comment type="caution">
    <text evidence="3">The sequence shown here is derived from an EMBL/GenBank/DDBJ whole genome shotgun (WGS) entry which is preliminary data.</text>
</comment>
<feature type="region of interest" description="Disordered" evidence="1">
    <location>
        <begin position="89"/>
        <end position="140"/>
    </location>
</feature>
<name>A0A2T7NFK2_POMCA</name>
<dbReference type="SUPFAM" id="SSF47353">
    <property type="entry name" value="Retrovirus capsid dimerization domain-like"/>
    <property type="match status" value="1"/>
</dbReference>
<sequence length="326" mass="36717">MSETPREYRTKPRKNILPKLTCGCPGGKANREETTYEEIRDMFLQEKFIAGLPLDQARFIMEREPATAQEALKHALVFESAKQATCSDRERFKKFEPNHNDGASEGKSQEETKSETNSKGGPTATRQFQHSKEEADGTVSAIPVYPVRKVGATTQTRSYGRKTDEPSTPSQILFGNITLQELGRAQRVDPTLARTRKLAASHSTRQGNENQATKPEATYRWRQGILYRVHSREGKAVHQVVVPRAYRQEVLRWAHDTPMAGHLGVRRTKYKVANNYSWPGIFADASRYCKACDICRRVSPRNSVFSRVVVDKGDTPSLTEEISSGT</sequence>
<reference evidence="3 4" key="1">
    <citation type="submission" date="2018-04" db="EMBL/GenBank/DDBJ databases">
        <title>The genome of golden apple snail Pomacea canaliculata provides insight into stress tolerance and invasive adaptation.</title>
        <authorList>
            <person name="Liu C."/>
            <person name="Liu B."/>
            <person name="Ren Y."/>
            <person name="Zhang Y."/>
            <person name="Wang H."/>
            <person name="Li S."/>
            <person name="Jiang F."/>
            <person name="Yin L."/>
            <person name="Zhang G."/>
            <person name="Qian W."/>
            <person name="Fan W."/>
        </authorList>
    </citation>
    <scope>NUCLEOTIDE SEQUENCE [LARGE SCALE GENOMIC DNA]</scope>
    <source>
        <strain evidence="3">SZHN2017</strain>
        <tissue evidence="3">Muscle</tissue>
    </source>
</reference>
<dbReference type="PANTHER" id="PTHR37984">
    <property type="entry name" value="PROTEIN CBG26694"/>
    <property type="match status" value="1"/>
</dbReference>
<evidence type="ECO:0000256" key="1">
    <source>
        <dbReference type="SAM" id="MobiDB-lite"/>
    </source>
</evidence>
<keyword evidence="4" id="KW-1185">Reference proteome</keyword>
<dbReference type="STRING" id="400727.A0A2T7NFK2"/>
<dbReference type="Pfam" id="PF17921">
    <property type="entry name" value="Integrase_H2C2"/>
    <property type="match status" value="1"/>
</dbReference>
<dbReference type="Proteomes" id="UP000245119">
    <property type="component" value="Linkage Group LG13"/>
</dbReference>
<gene>
    <name evidence="3" type="ORF">C0Q70_20430</name>
</gene>
<evidence type="ECO:0000259" key="2">
    <source>
        <dbReference type="Pfam" id="PF17921"/>
    </source>
</evidence>
<dbReference type="PANTHER" id="PTHR37984:SF15">
    <property type="entry name" value="INTEGRASE CATALYTIC DOMAIN-CONTAINING PROTEIN"/>
    <property type="match status" value="1"/>
</dbReference>
<dbReference type="OrthoDB" id="6077919at2759"/>
<dbReference type="InterPro" id="IPR050951">
    <property type="entry name" value="Retrovirus_Pol_polyprotein"/>
</dbReference>
<accession>A0A2T7NFK2</accession>
<dbReference type="InterPro" id="IPR041588">
    <property type="entry name" value="Integrase_H2C2"/>
</dbReference>
<dbReference type="FunFam" id="1.10.340.70:FF:000001">
    <property type="entry name" value="Retrovirus-related Pol polyprotein from transposon gypsy-like Protein"/>
    <property type="match status" value="1"/>
</dbReference>
<dbReference type="Gene3D" id="1.10.340.70">
    <property type="match status" value="1"/>
</dbReference>
<evidence type="ECO:0000313" key="3">
    <source>
        <dbReference type="EMBL" id="PVD19936.1"/>
    </source>
</evidence>
<feature type="compositionally biased region" description="Polar residues" evidence="1">
    <location>
        <begin position="117"/>
        <end position="128"/>
    </location>
</feature>
<feature type="domain" description="Integrase zinc-binding" evidence="2">
    <location>
        <begin position="242"/>
        <end position="300"/>
    </location>
</feature>